<organism evidence="6 7">
    <name type="scientific">Mycetocola manganoxydans</name>
    <dbReference type="NCBI Taxonomy" id="699879"/>
    <lineage>
        <taxon>Bacteria</taxon>
        <taxon>Bacillati</taxon>
        <taxon>Actinomycetota</taxon>
        <taxon>Actinomycetes</taxon>
        <taxon>Micrococcales</taxon>
        <taxon>Microbacteriaceae</taxon>
        <taxon>Mycetocola</taxon>
    </lineage>
</organism>
<feature type="transmembrane region" description="Helical" evidence="5">
    <location>
        <begin position="158"/>
        <end position="191"/>
    </location>
</feature>
<feature type="transmembrane region" description="Helical" evidence="5">
    <location>
        <begin position="307"/>
        <end position="331"/>
    </location>
</feature>
<protein>
    <submittedName>
        <fullName evidence="6">Rubrerythrin family protein</fullName>
    </submittedName>
</protein>
<accession>A0A3L6ZTY8</accession>
<dbReference type="OrthoDB" id="9789677at2"/>
<keyword evidence="3 5" id="KW-1133">Transmembrane helix</keyword>
<dbReference type="EMBL" id="RCUV01000008">
    <property type="protein sequence ID" value="RLP71320.1"/>
    <property type="molecule type" value="Genomic_DNA"/>
</dbReference>
<dbReference type="GO" id="GO:0005384">
    <property type="term" value="F:manganese ion transmembrane transporter activity"/>
    <property type="evidence" value="ECO:0007669"/>
    <property type="project" value="InterPro"/>
</dbReference>
<evidence type="ECO:0000256" key="2">
    <source>
        <dbReference type="ARBA" id="ARBA00022692"/>
    </source>
</evidence>
<keyword evidence="4 5" id="KW-0472">Membrane</keyword>
<name>A0A3L6ZTY8_9MICO</name>
<dbReference type="RefSeq" id="WP_121672837.1">
    <property type="nucleotide sequence ID" value="NZ_BMXM01000004.1"/>
</dbReference>
<dbReference type="CDD" id="cd02433">
    <property type="entry name" value="Nodulin-21_like_2"/>
    <property type="match status" value="1"/>
</dbReference>
<evidence type="ECO:0000256" key="5">
    <source>
        <dbReference type="SAM" id="Phobius"/>
    </source>
</evidence>
<dbReference type="PANTHER" id="PTHR31851">
    <property type="entry name" value="FE(2+)/MN(2+) TRANSPORTER PCL1"/>
    <property type="match status" value="1"/>
</dbReference>
<dbReference type="CDD" id="cd01044">
    <property type="entry name" value="Ferritin_CCC1_N"/>
    <property type="match status" value="1"/>
</dbReference>
<dbReference type="Proteomes" id="UP000270299">
    <property type="component" value="Unassembled WGS sequence"/>
</dbReference>
<dbReference type="GO" id="GO:0012505">
    <property type="term" value="C:endomembrane system"/>
    <property type="evidence" value="ECO:0007669"/>
    <property type="project" value="UniProtKB-SubCell"/>
</dbReference>
<feature type="transmembrane region" description="Helical" evidence="5">
    <location>
        <begin position="343"/>
        <end position="364"/>
    </location>
</feature>
<sequence>MTESPTRGTPTPTEIRRWRQYLADERAEAQVYGELARRRTGEERAILLGLVEAERRHEAHWIALLGEHANDPTRTALRTRLLGFLARRFGSVFVLALMQRTESRSPYEADADATDAMAADERLHEEIVRGLAARGRNSISGTFRAAVFGANDGLVSNLALVLGMSATGVGTGVVLAAGIAGLLAGALSMAAGEFVSVRSQRELLESTTPDPTARRVLPQLDVDANELQLVYRVRGMPPKQAAEHAHEVLNGLDCVHVGINTGSVSVQQDQHEEVGSARAAAVSSFFFFASGAIIPVLPYLFGLTGLTAVAVASVLVGIALLITGATVGVLSGASPLKRALRQLAIGYGAATVTYLLGLLFGTTVA</sequence>
<proteinExistence type="predicted"/>
<dbReference type="GO" id="GO:0030026">
    <property type="term" value="P:intracellular manganese ion homeostasis"/>
    <property type="evidence" value="ECO:0007669"/>
    <property type="project" value="InterPro"/>
</dbReference>
<dbReference type="Pfam" id="PF01988">
    <property type="entry name" value="VIT1"/>
    <property type="match status" value="1"/>
</dbReference>
<dbReference type="InterPro" id="IPR039376">
    <property type="entry name" value="Ferritin_CCC1_N"/>
</dbReference>
<evidence type="ECO:0000313" key="6">
    <source>
        <dbReference type="EMBL" id="RLP71320.1"/>
    </source>
</evidence>
<keyword evidence="2 5" id="KW-0812">Transmembrane</keyword>
<evidence type="ECO:0000256" key="3">
    <source>
        <dbReference type="ARBA" id="ARBA00022989"/>
    </source>
</evidence>
<comment type="subcellular location">
    <subcellularLocation>
        <location evidence="1">Endomembrane system</location>
        <topology evidence="1">Multi-pass membrane protein</topology>
    </subcellularLocation>
</comment>
<keyword evidence="7" id="KW-1185">Reference proteome</keyword>
<dbReference type="AlphaFoldDB" id="A0A3L6ZTY8"/>
<evidence type="ECO:0000256" key="4">
    <source>
        <dbReference type="ARBA" id="ARBA00023136"/>
    </source>
</evidence>
<feature type="transmembrane region" description="Helical" evidence="5">
    <location>
        <begin position="279"/>
        <end position="301"/>
    </location>
</feature>
<dbReference type="InterPro" id="IPR008217">
    <property type="entry name" value="Ccc1_fam"/>
</dbReference>
<evidence type="ECO:0000313" key="7">
    <source>
        <dbReference type="Proteomes" id="UP000270299"/>
    </source>
</evidence>
<evidence type="ECO:0000256" key="1">
    <source>
        <dbReference type="ARBA" id="ARBA00004127"/>
    </source>
</evidence>
<gene>
    <name evidence="6" type="ORF">D9V29_08150</name>
</gene>
<comment type="caution">
    <text evidence="6">The sequence shown here is derived from an EMBL/GenBank/DDBJ whole genome shotgun (WGS) entry which is preliminary data.</text>
</comment>
<reference evidence="6 7" key="1">
    <citation type="submission" date="2018-10" db="EMBL/GenBank/DDBJ databases">
        <authorList>
            <person name="Li J."/>
        </authorList>
    </citation>
    <scope>NUCLEOTIDE SEQUENCE [LARGE SCALE GENOMIC DNA]</scope>
    <source>
        <strain evidence="6 7">CCTCC AB209002</strain>
    </source>
</reference>